<protein>
    <submittedName>
        <fullName evidence="1">rRNA pseudouridine synthase</fullName>
    </submittedName>
</protein>
<organism evidence="1 2">
    <name type="scientific">Mycoplasmopsis edwardii</name>
    <dbReference type="NCBI Taxonomy" id="53558"/>
    <lineage>
        <taxon>Bacteria</taxon>
        <taxon>Bacillati</taxon>
        <taxon>Mycoplasmatota</taxon>
        <taxon>Mycoplasmoidales</taxon>
        <taxon>Metamycoplasmataceae</taxon>
        <taxon>Mycoplasmopsis</taxon>
    </lineage>
</organism>
<evidence type="ECO:0000313" key="2">
    <source>
        <dbReference type="Proteomes" id="UP001213039"/>
    </source>
</evidence>
<gene>
    <name evidence="1" type="ORF">Me_995_000570</name>
</gene>
<dbReference type="EMBL" id="CP114370">
    <property type="protein sequence ID" value="WBP83940.1"/>
    <property type="molecule type" value="Genomic_DNA"/>
</dbReference>
<name>A0ACD4PH23_9BACT</name>
<reference evidence="1" key="1">
    <citation type="submission" date="2022-12" db="EMBL/GenBank/DDBJ databases">
        <authorList>
            <consortium name="Asia Pacific Centre for Animal Health"/>
            <person name="Klose S.M."/>
            <person name="Legione A.R."/>
            <person name="Monotti I."/>
            <person name="Bushell R."/>
            <person name="Marenda M.S."/>
            <person name="Sugiyama T."/>
            <person name="Browning G.F."/>
            <person name="Vaz P.K."/>
        </authorList>
    </citation>
    <scope>NUCLEOTIDE SEQUENCE</scope>
    <source>
        <strain evidence="1">Felid995</strain>
    </source>
</reference>
<evidence type="ECO:0000313" key="1">
    <source>
        <dbReference type="EMBL" id="WBP83940.1"/>
    </source>
</evidence>
<dbReference type="Proteomes" id="UP001213039">
    <property type="component" value="Chromosome"/>
</dbReference>
<keyword evidence="2" id="KW-1185">Reference proteome</keyword>
<sequence length="248" mass="28209">MEKQRLQKILSMAGVASRRESESYILQGRVKVNGQVAKLGDKASFDDEILFDNLPIAEENKVYFVLNKPAKTICTLKDNFGRTLVTDLINTPYKIFPVGRLDYDTTGVLLLTNDGDLANKLLHPKYQIYRVYRARLNEALSKTELKTLNGTVIVNNKESNQYVTTAGEDSPKSYLVALTLGTYHHVKELFKVVNKEVINLKRIEYAGITVDKMPVGSYRKLTLKEVKDLKNLVRLQETNLQKVKNNKK</sequence>
<accession>A0ACD4PH23</accession>
<proteinExistence type="predicted"/>